<dbReference type="RefSeq" id="WP_120700462.1">
    <property type="nucleotide sequence ID" value="NZ_RBDX01000044.1"/>
</dbReference>
<dbReference type="OrthoDB" id="4299240at2"/>
<evidence type="ECO:0000259" key="2">
    <source>
        <dbReference type="Pfam" id="PF04149"/>
    </source>
</evidence>
<accession>A0A3A9VSQ4</accession>
<proteinExistence type="predicted"/>
<feature type="compositionally biased region" description="Basic and acidic residues" evidence="1">
    <location>
        <begin position="21"/>
        <end position="36"/>
    </location>
</feature>
<organism evidence="3 6">
    <name type="scientific">Streptomyces radicis</name>
    <dbReference type="NCBI Taxonomy" id="1750517"/>
    <lineage>
        <taxon>Bacteria</taxon>
        <taxon>Bacillati</taxon>
        <taxon>Actinomycetota</taxon>
        <taxon>Actinomycetes</taxon>
        <taxon>Kitasatosporales</taxon>
        <taxon>Streptomycetaceae</taxon>
        <taxon>Streptomyces</taxon>
    </lineage>
</organism>
<evidence type="ECO:0000313" key="3">
    <source>
        <dbReference type="EMBL" id="RKN03780.1"/>
    </source>
</evidence>
<dbReference type="AlphaFoldDB" id="A0A3A9VSQ4"/>
<dbReference type="Proteomes" id="UP000275024">
    <property type="component" value="Unassembled WGS sequence"/>
</dbReference>
<dbReference type="Proteomes" id="UP000268652">
    <property type="component" value="Unassembled WGS sequence"/>
</dbReference>
<comment type="caution">
    <text evidence="3">The sequence shown here is derived from an EMBL/GenBank/DDBJ whole genome shotgun (WGS) entry which is preliminary data.</text>
</comment>
<evidence type="ECO:0000256" key="1">
    <source>
        <dbReference type="SAM" id="MobiDB-lite"/>
    </source>
</evidence>
<dbReference type="Pfam" id="PF04149">
    <property type="entry name" value="DUF397"/>
    <property type="match status" value="1"/>
</dbReference>
<evidence type="ECO:0000313" key="4">
    <source>
        <dbReference type="EMBL" id="RKN13849.1"/>
    </source>
</evidence>
<reference evidence="5 6" key="1">
    <citation type="submission" date="2018-09" db="EMBL/GenBank/DDBJ databases">
        <title>Streptomyces sp. nov. DS1-2, an endophytic actinomycete isolated from roots of Dendrobium scabrilingue.</title>
        <authorList>
            <person name="Kuncharoen N."/>
            <person name="Kudo T."/>
            <person name="Ohkuma M."/>
            <person name="Yuki M."/>
            <person name="Tanasupawat S."/>
        </authorList>
    </citation>
    <scope>NUCLEOTIDE SEQUENCE [LARGE SCALE GENOMIC DNA]</scope>
    <source>
        <strain evidence="3 6">AZ1-7</strain>
        <strain evidence="4 5">DS1-2</strain>
    </source>
</reference>
<keyword evidence="5" id="KW-1185">Reference proteome</keyword>
<dbReference type="EMBL" id="RBDY01000043">
    <property type="protein sequence ID" value="RKN13849.1"/>
    <property type="molecule type" value="Genomic_DNA"/>
</dbReference>
<dbReference type="EMBL" id="RBDX01000044">
    <property type="protein sequence ID" value="RKN03780.1"/>
    <property type="molecule type" value="Genomic_DNA"/>
</dbReference>
<dbReference type="InterPro" id="IPR007278">
    <property type="entry name" value="DUF397"/>
</dbReference>
<protein>
    <submittedName>
        <fullName evidence="3">DUF397 domain-containing protein</fullName>
    </submittedName>
</protein>
<sequence length="59" mass="6521">MTTTWHKSSHSSGNGGNCLETRAESHHAVAVRDSKERDTGPILTISHDAWRAFISMTKL</sequence>
<feature type="region of interest" description="Disordered" evidence="1">
    <location>
        <begin position="1"/>
        <end position="36"/>
    </location>
</feature>
<name>A0A3A9VSQ4_9ACTN</name>
<feature type="domain" description="DUF397" evidence="2">
    <location>
        <begin position="4"/>
        <end position="57"/>
    </location>
</feature>
<evidence type="ECO:0000313" key="6">
    <source>
        <dbReference type="Proteomes" id="UP000275024"/>
    </source>
</evidence>
<gene>
    <name evidence="4" type="ORF">D7318_30335</name>
    <name evidence="3" type="ORF">D7319_30755</name>
</gene>
<evidence type="ECO:0000313" key="5">
    <source>
        <dbReference type="Proteomes" id="UP000268652"/>
    </source>
</evidence>